<dbReference type="Pfam" id="PF11127">
    <property type="entry name" value="YgaP-like_TM"/>
    <property type="match status" value="1"/>
</dbReference>
<dbReference type="InterPro" id="IPR021309">
    <property type="entry name" value="YgaP-like_TM"/>
</dbReference>
<keyword evidence="4" id="KW-1185">Reference proteome</keyword>
<evidence type="ECO:0000256" key="1">
    <source>
        <dbReference type="SAM" id="Phobius"/>
    </source>
</evidence>
<feature type="domain" description="Inner membrane protein YgaP-like transmembrane" evidence="2">
    <location>
        <begin position="1"/>
        <end position="60"/>
    </location>
</feature>
<dbReference type="AlphaFoldDB" id="A0A1H7M663"/>
<feature type="transmembrane region" description="Helical" evidence="1">
    <location>
        <begin position="12"/>
        <end position="35"/>
    </location>
</feature>
<dbReference type="STRING" id="650850.SAMN04488129_106145"/>
<sequence>MKSNVGGIDKIARIVVGAVLILLALTGTIGVWGWIGILPLATGLFNFCPAWKLLDVNTRKSTR</sequence>
<dbReference type="Proteomes" id="UP000198807">
    <property type="component" value="Unassembled WGS sequence"/>
</dbReference>
<name>A0A1H7M663_9GAMM</name>
<keyword evidence="1" id="KW-0812">Transmembrane</keyword>
<proteinExistence type="predicted"/>
<dbReference type="RefSeq" id="WP_089711830.1">
    <property type="nucleotide sequence ID" value="NZ_FOBC01000006.1"/>
</dbReference>
<evidence type="ECO:0000259" key="2">
    <source>
        <dbReference type="Pfam" id="PF11127"/>
    </source>
</evidence>
<accession>A0A1H7M663</accession>
<organism evidence="3 4">
    <name type="scientific">Halomonas daqiaonensis</name>
    <dbReference type="NCBI Taxonomy" id="650850"/>
    <lineage>
        <taxon>Bacteria</taxon>
        <taxon>Pseudomonadati</taxon>
        <taxon>Pseudomonadota</taxon>
        <taxon>Gammaproteobacteria</taxon>
        <taxon>Oceanospirillales</taxon>
        <taxon>Halomonadaceae</taxon>
        <taxon>Halomonas</taxon>
    </lineage>
</organism>
<evidence type="ECO:0000313" key="3">
    <source>
        <dbReference type="EMBL" id="SEL06589.1"/>
    </source>
</evidence>
<reference evidence="4" key="1">
    <citation type="submission" date="2016-10" db="EMBL/GenBank/DDBJ databases">
        <authorList>
            <person name="Varghese N."/>
            <person name="Submissions S."/>
        </authorList>
    </citation>
    <scope>NUCLEOTIDE SEQUENCE [LARGE SCALE GENOMIC DNA]</scope>
    <source>
        <strain evidence="4">CGMCC 1.9150</strain>
    </source>
</reference>
<evidence type="ECO:0000313" key="4">
    <source>
        <dbReference type="Proteomes" id="UP000198807"/>
    </source>
</evidence>
<protein>
    <recommendedName>
        <fullName evidence="2">Inner membrane protein YgaP-like transmembrane domain-containing protein</fullName>
    </recommendedName>
</protein>
<dbReference type="EMBL" id="FOBC01000006">
    <property type="protein sequence ID" value="SEL06589.1"/>
    <property type="molecule type" value="Genomic_DNA"/>
</dbReference>
<keyword evidence="1" id="KW-0472">Membrane</keyword>
<keyword evidence="1" id="KW-1133">Transmembrane helix</keyword>
<gene>
    <name evidence="3" type="ORF">SAMN04488129_106145</name>
</gene>